<dbReference type="SUPFAM" id="SSF52743">
    <property type="entry name" value="Subtilisin-like"/>
    <property type="match status" value="1"/>
</dbReference>
<keyword evidence="2 7" id="KW-0645">Protease</keyword>
<evidence type="ECO:0000256" key="3">
    <source>
        <dbReference type="ARBA" id="ARBA00022729"/>
    </source>
</evidence>
<dbReference type="PROSITE" id="PS00138">
    <property type="entry name" value="SUBTILASE_SER"/>
    <property type="match status" value="1"/>
</dbReference>
<evidence type="ECO:0000313" key="11">
    <source>
        <dbReference type="Proteomes" id="UP000594513"/>
    </source>
</evidence>
<evidence type="ECO:0000256" key="5">
    <source>
        <dbReference type="ARBA" id="ARBA00022825"/>
    </source>
</evidence>
<evidence type="ECO:0000256" key="8">
    <source>
        <dbReference type="SAM" id="SignalP"/>
    </source>
</evidence>
<evidence type="ECO:0000256" key="4">
    <source>
        <dbReference type="ARBA" id="ARBA00022801"/>
    </source>
</evidence>
<dbReference type="InterPro" id="IPR015500">
    <property type="entry name" value="Peptidase_S8_subtilisin-rel"/>
</dbReference>
<dbReference type="Pfam" id="PF03797">
    <property type="entry name" value="Autotransporter"/>
    <property type="match status" value="1"/>
</dbReference>
<dbReference type="Proteomes" id="UP000594513">
    <property type="component" value="Chromosome"/>
</dbReference>
<gene>
    <name evidence="10" type="ORF">CVT17_03225</name>
</gene>
<dbReference type="InterPro" id="IPR023828">
    <property type="entry name" value="Peptidase_S8_Ser-AS"/>
</dbReference>
<dbReference type="PROSITE" id="PS51208">
    <property type="entry name" value="AUTOTRANSPORTER"/>
    <property type="match status" value="1"/>
</dbReference>
<dbReference type="AlphaFoldDB" id="A0AAE7P317"/>
<dbReference type="SMART" id="SM00869">
    <property type="entry name" value="Autotransporter"/>
    <property type="match status" value="1"/>
</dbReference>
<dbReference type="Gene3D" id="2.40.128.130">
    <property type="entry name" value="Autotransporter beta-domain"/>
    <property type="match status" value="1"/>
</dbReference>
<dbReference type="EMBL" id="CP049272">
    <property type="protein sequence ID" value="QPH86043.1"/>
    <property type="molecule type" value="Genomic_DNA"/>
</dbReference>
<feature type="signal peptide" evidence="8">
    <location>
        <begin position="1"/>
        <end position="28"/>
    </location>
</feature>
<feature type="domain" description="Autotransporter" evidence="9">
    <location>
        <begin position="794"/>
        <end position="1063"/>
    </location>
</feature>
<comment type="similarity">
    <text evidence="1 7">Belongs to the peptidase S8 family.</text>
</comment>
<evidence type="ECO:0000256" key="6">
    <source>
        <dbReference type="PIRSR" id="PIRSR615500-1"/>
    </source>
</evidence>
<dbReference type="GO" id="GO:0004252">
    <property type="term" value="F:serine-type endopeptidase activity"/>
    <property type="evidence" value="ECO:0007669"/>
    <property type="project" value="UniProtKB-UniRule"/>
</dbReference>
<proteinExistence type="inferred from homology"/>
<dbReference type="Gene3D" id="3.40.50.200">
    <property type="entry name" value="Peptidase S8/S53 domain"/>
    <property type="match status" value="1"/>
</dbReference>
<reference evidence="10 11" key="1">
    <citation type="journal article" date="2018" name="Emerg. Microbes Infect.">
        <title>Genomic analysis of oral Campylobacter concisus strains identified a potential bacterial molecular marker associated with active Crohn's disease.</title>
        <authorList>
            <person name="Liu F."/>
            <person name="Ma R."/>
            <person name="Tay C.Y.A."/>
            <person name="Octavia S."/>
            <person name="Lan R."/>
            <person name="Chung H.K.L."/>
            <person name="Riordan S.M."/>
            <person name="Grimm M.C."/>
            <person name="Leong R.W."/>
            <person name="Tanaka M.M."/>
            <person name="Connor S."/>
            <person name="Zhang L."/>
        </authorList>
    </citation>
    <scope>NUCLEOTIDE SEQUENCE [LARGE SCALE GENOMIC DNA]</scope>
    <source>
        <strain evidence="10 11">P27CDO-S2</strain>
    </source>
</reference>
<dbReference type="InterPro" id="IPR034061">
    <property type="entry name" value="Peptidases_S8_Autotransporter"/>
</dbReference>
<dbReference type="InterPro" id="IPR036709">
    <property type="entry name" value="Autotransporte_beta_dom_sf"/>
</dbReference>
<dbReference type="PROSITE" id="PS00137">
    <property type="entry name" value="SUBTILASE_HIS"/>
    <property type="match status" value="1"/>
</dbReference>
<feature type="active site" description="Charge relay system" evidence="6 7">
    <location>
        <position position="77"/>
    </location>
</feature>
<evidence type="ECO:0000313" key="10">
    <source>
        <dbReference type="EMBL" id="QPH86043.1"/>
    </source>
</evidence>
<dbReference type="InterPro" id="IPR005546">
    <property type="entry name" value="Autotransporte_beta"/>
</dbReference>
<dbReference type="PANTHER" id="PTHR43399">
    <property type="entry name" value="SUBTILISIN-RELATED"/>
    <property type="match status" value="1"/>
</dbReference>
<dbReference type="Pfam" id="PF00082">
    <property type="entry name" value="Peptidase_S8"/>
    <property type="match status" value="1"/>
</dbReference>
<evidence type="ECO:0000256" key="7">
    <source>
        <dbReference type="PROSITE-ProRule" id="PRU01240"/>
    </source>
</evidence>
<dbReference type="InterPro" id="IPR051048">
    <property type="entry name" value="Peptidase_S8/S53_subtilisin"/>
</dbReference>
<dbReference type="GO" id="GO:0006508">
    <property type="term" value="P:proteolysis"/>
    <property type="evidence" value="ECO:0007669"/>
    <property type="project" value="UniProtKB-KW"/>
</dbReference>
<dbReference type="SUPFAM" id="SSF103515">
    <property type="entry name" value="Autotransporter"/>
    <property type="match status" value="1"/>
</dbReference>
<dbReference type="InterPro" id="IPR000209">
    <property type="entry name" value="Peptidase_S8/S53_dom"/>
</dbReference>
<evidence type="ECO:0000256" key="1">
    <source>
        <dbReference type="ARBA" id="ARBA00011073"/>
    </source>
</evidence>
<accession>A0AAE7P317</accession>
<dbReference type="NCBIfam" id="TIGR02601">
    <property type="entry name" value="autotrns_rpt"/>
    <property type="match status" value="1"/>
</dbReference>
<name>A0AAE7P317_9BACT</name>
<keyword evidence="3 8" id="KW-0732">Signal</keyword>
<dbReference type="InterPro" id="IPR036852">
    <property type="entry name" value="Peptidase_S8/S53_dom_sf"/>
</dbReference>
<evidence type="ECO:0000259" key="9">
    <source>
        <dbReference type="PROSITE" id="PS51208"/>
    </source>
</evidence>
<keyword evidence="4 7" id="KW-0378">Hydrolase</keyword>
<dbReference type="PANTHER" id="PTHR43399:SF4">
    <property type="entry name" value="CELL WALL-ASSOCIATED PROTEASE"/>
    <property type="match status" value="1"/>
</dbReference>
<dbReference type="CDD" id="cd04848">
    <property type="entry name" value="Peptidases_S8_Autotransporter_serine_protease_like"/>
    <property type="match status" value="1"/>
</dbReference>
<sequence>MKRSILNKKCIFISAACCALLFTNSLKANDQESGKFGDISSWQSAEYEAYWGLKRINAAIAYALGVTGKGVTLGVMDSGALLSHPELSDGRISALKISGSYYKDGQKYPDTEHGNSPFLKKGSTDKNRADFGDFKKGDKFEADGNWIAGVNDSHGTHVAGTIAGSRDGKGMHGVAFDSKLIVGNTGGTDGMTYGPNQDYNFFLASYEGLAKAGARAINNSWGSNRKFYKAYEGATGFDGGNSLDIKDLDAAYKSYYPFVTNGKNFLDAAYEVAKKYGIIQVFTAGNRNGMKESYTRAMLPYFRPDAEKYWINVTGMTDGDAQHFNTAGHSKWWSIAAPGKSIKSSTVDPKNGNAGYDSWDGTSMAAPHVTGALGLVMQRYPYMSNSQARDVLLTTARQVRDEFKKPADTRRISGFTAPLGVPDERWGWGALDMSKAMFGPGQLLGVFDVSLDTDDLYSNNISDVAIKYRKTEDEAEAKIWANRKAELEKMSNLTAEQKAELDIGNAREKAREQRASEGYEGTLIKRGLGTLKLAGTNSYTGKTIIKSGKITALNQSLKSSEVVVENGGALEIVKEMSVREIDRNKFSQKLSFKDVTRKSTNDAVKATIKTGGSYIISNNAANLNLNFEKNSIIDISKPDVDIMKRLYDDSSKAKTYAVTGNFSGYNDTVLRKYAFFDLTRNYSDNKLELTLKKSKNTITSIAASDNQKRVAQFIESTAGRPALLASPFRSRPTVITSDLYRHFIYATPKEASDTLKTFANNANLAQHNAFLLENILLKNAIINHEFDPFSAKAIDASGMKFWSNTMANAMKFDDVKANSFTQLFGFDGSVNDVFTLGGVLGASSEKVKEDGDDAYKTKGTSIGIYGKSQIASTKIDLGLIYTNAKRKTQNGATIVSFYSDEHVKSKEKALTAYANLALTVFNSANFSLNPYVGASYLRMKTDSTSQNIGIFRMDVDEKTRDLGVFSIGLNPSVPFSLSSTKMKFEADLAYNRLVGDTRPNIGVNIANAGYLELEGKEVRDLGTASLGVKANVYKNINLGLSYTGAFAKDVKSNSVNVKFEILF</sequence>
<dbReference type="PROSITE" id="PS51892">
    <property type="entry name" value="SUBTILASE"/>
    <property type="match status" value="1"/>
</dbReference>
<organism evidence="10 11">
    <name type="scientific">Campylobacter concisus</name>
    <dbReference type="NCBI Taxonomy" id="199"/>
    <lineage>
        <taxon>Bacteria</taxon>
        <taxon>Pseudomonadati</taxon>
        <taxon>Campylobacterota</taxon>
        <taxon>Epsilonproteobacteria</taxon>
        <taxon>Campylobacterales</taxon>
        <taxon>Campylobacteraceae</taxon>
        <taxon>Campylobacter</taxon>
    </lineage>
</organism>
<keyword evidence="5 7" id="KW-0720">Serine protease</keyword>
<dbReference type="InterPro" id="IPR022398">
    <property type="entry name" value="Peptidase_S8_His-AS"/>
</dbReference>
<evidence type="ECO:0000256" key="2">
    <source>
        <dbReference type="ARBA" id="ARBA00022670"/>
    </source>
</evidence>
<dbReference type="RefSeq" id="WP_107858641.1">
    <property type="nucleotide sequence ID" value="NZ_CP049272.1"/>
</dbReference>
<dbReference type="PRINTS" id="PR00723">
    <property type="entry name" value="SUBTILISIN"/>
</dbReference>
<feature type="active site" description="Charge relay system" evidence="6 7">
    <location>
        <position position="363"/>
    </location>
</feature>
<feature type="chain" id="PRO_5042281399" evidence="8">
    <location>
        <begin position="29"/>
        <end position="1063"/>
    </location>
</feature>
<dbReference type="InterPro" id="IPR013425">
    <property type="entry name" value="Autotrns_rpt"/>
</dbReference>
<feature type="active site" description="Charge relay system" evidence="6 7">
    <location>
        <position position="154"/>
    </location>
</feature>
<protein>
    <submittedName>
        <fullName evidence="10">S8 family serine peptidase</fullName>
    </submittedName>
</protein>
<dbReference type="Pfam" id="PF12951">
    <property type="entry name" value="PATR"/>
    <property type="match status" value="1"/>
</dbReference>